<protein>
    <recommendedName>
        <fullName evidence="8">Threonine/serine exporter-like N-terminal domain-containing protein</fullName>
    </recommendedName>
</protein>
<name>A0A0S3UK24_PREIN</name>
<evidence type="ECO:0000256" key="7">
    <source>
        <dbReference type="SAM" id="Phobius"/>
    </source>
</evidence>
<feature type="transmembrane region" description="Helical" evidence="7">
    <location>
        <begin position="136"/>
        <end position="158"/>
    </location>
</feature>
<evidence type="ECO:0000256" key="3">
    <source>
        <dbReference type="ARBA" id="ARBA00022692"/>
    </source>
</evidence>
<evidence type="ECO:0000259" key="8">
    <source>
        <dbReference type="Pfam" id="PF06738"/>
    </source>
</evidence>
<dbReference type="EMBL" id="AP014597">
    <property type="protein sequence ID" value="BAU17830.1"/>
    <property type="molecule type" value="Genomic_DNA"/>
</dbReference>
<feature type="transmembrane region" description="Helical" evidence="7">
    <location>
        <begin position="200"/>
        <end position="217"/>
    </location>
</feature>
<evidence type="ECO:0000313" key="9">
    <source>
        <dbReference type="EMBL" id="BAU17830.1"/>
    </source>
</evidence>
<keyword evidence="5 7" id="KW-0472">Membrane</keyword>
<dbReference type="STRING" id="28131.BWX40_01575"/>
<reference evidence="9 10" key="1">
    <citation type="journal article" date="2016" name="DNA Res.">
        <title>The complete genome sequencing of Prevotella intermedia strain OMA14 and a subsequent fine-scale, intra-species genomic comparison reveal an unusual amplification of conjugative and mobile transposons and identify a novel Prevotella-lineage-specific repeat.</title>
        <authorList>
            <person name="Naito M."/>
            <person name="Ogura Y."/>
            <person name="Itoh T."/>
            <person name="Shoji M."/>
            <person name="Okamoto M."/>
            <person name="Hayashi T."/>
            <person name="Nakayama K."/>
        </authorList>
    </citation>
    <scope>NUCLEOTIDE SEQUENCE [LARGE SCALE GENOMIC DNA]</scope>
    <source>
        <strain evidence="9 10">OMA14</strain>
    </source>
</reference>
<dbReference type="AlphaFoldDB" id="A0A0S3UK24"/>
<evidence type="ECO:0000256" key="5">
    <source>
        <dbReference type="ARBA" id="ARBA00023136"/>
    </source>
</evidence>
<dbReference type="GO" id="GO:0015744">
    <property type="term" value="P:succinate transport"/>
    <property type="evidence" value="ECO:0007669"/>
    <property type="project" value="TreeGrafter"/>
</dbReference>
<gene>
    <name evidence="9" type="ORF">PIOMA14_I_1322</name>
</gene>
<feature type="transmembrane region" description="Helical" evidence="7">
    <location>
        <begin position="173"/>
        <end position="193"/>
    </location>
</feature>
<feature type="transmembrane region" description="Helical" evidence="7">
    <location>
        <begin position="237"/>
        <end position="257"/>
    </location>
</feature>
<evidence type="ECO:0000256" key="4">
    <source>
        <dbReference type="ARBA" id="ARBA00022989"/>
    </source>
</evidence>
<evidence type="ECO:0000313" key="10">
    <source>
        <dbReference type="Proteomes" id="UP000217431"/>
    </source>
</evidence>
<dbReference type="GO" id="GO:0005886">
    <property type="term" value="C:plasma membrane"/>
    <property type="evidence" value="ECO:0007669"/>
    <property type="project" value="UniProtKB-SubCell"/>
</dbReference>
<comment type="subcellular location">
    <subcellularLocation>
        <location evidence="1">Cell membrane</location>
        <topology evidence="1">Multi-pass membrane protein</topology>
    </subcellularLocation>
</comment>
<evidence type="ECO:0000256" key="2">
    <source>
        <dbReference type="ARBA" id="ARBA00022475"/>
    </source>
</evidence>
<keyword evidence="3 7" id="KW-0812">Transmembrane</keyword>
<accession>A0A0S3UK24</accession>
<sequence>MKHSNPSFLVNETSNFIAEYAAWLYGCGATCTRIKKNVERIAKKWNINCQLLIMPGSVQLMVFDPCTNQSSVVIRRTPHTGISFYKNTHLSQLSWRIADGLVDLDEANKVLKEVSTAPFTNKWLVLLLTSLANLSFCRIFGGDFMAMAIVFVATFVGFRLKQVLLEDGVNVKFVFLICAFFSSVIATSGYIFGLGNKPEVALGTCVLYLIPGIPYINSISDLMAGEYLVSFSRFMDAIILTFCLSVGLSVGILLMNLQLIS</sequence>
<dbReference type="GO" id="GO:0022857">
    <property type="term" value="F:transmembrane transporter activity"/>
    <property type="evidence" value="ECO:0007669"/>
    <property type="project" value="InterPro"/>
</dbReference>
<keyword evidence="2" id="KW-1003">Cell membrane</keyword>
<feature type="domain" description="Threonine/serine exporter-like N-terminal" evidence="8">
    <location>
        <begin position="16"/>
        <end position="254"/>
    </location>
</feature>
<comment type="similarity">
    <text evidence="6">Belongs to the ThrE exporter (TC 2.A.79) family.</text>
</comment>
<dbReference type="Pfam" id="PF06738">
    <property type="entry name" value="ThrE"/>
    <property type="match status" value="1"/>
</dbReference>
<dbReference type="InterPro" id="IPR050539">
    <property type="entry name" value="ThrE_Dicarb/AminoAcid_Exp"/>
</dbReference>
<keyword evidence="4 7" id="KW-1133">Transmembrane helix</keyword>
<organism evidence="9 10">
    <name type="scientific">Prevotella intermedia</name>
    <dbReference type="NCBI Taxonomy" id="28131"/>
    <lineage>
        <taxon>Bacteria</taxon>
        <taxon>Pseudomonadati</taxon>
        <taxon>Bacteroidota</taxon>
        <taxon>Bacteroidia</taxon>
        <taxon>Bacteroidales</taxon>
        <taxon>Prevotellaceae</taxon>
        <taxon>Prevotella</taxon>
    </lineage>
</organism>
<dbReference type="PANTHER" id="PTHR34390">
    <property type="entry name" value="UPF0442 PROTEIN YJJB-RELATED"/>
    <property type="match status" value="1"/>
</dbReference>
<dbReference type="RefSeq" id="WP_096405601.1">
    <property type="nucleotide sequence ID" value="NZ_AP014597.1"/>
</dbReference>
<proteinExistence type="inferred from homology"/>
<dbReference type="PANTHER" id="PTHR34390:SF2">
    <property type="entry name" value="SUCCINATE TRANSPORTER SUBUNIT YJJP-RELATED"/>
    <property type="match status" value="1"/>
</dbReference>
<evidence type="ECO:0000256" key="6">
    <source>
        <dbReference type="ARBA" id="ARBA00034125"/>
    </source>
</evidence>
<evidence type="ECO:0000256" key="1">
    <source>
        <dbReference type="ARBA" id="ARBA00004651"/>
    </source>
</evidence>
<dbReference type="InterPro" id="IPR010619">
    <property type="entry name" value="ThrE-like_N"/>
</dbReference>
<dbReference type="Proteomes" id="UP000217431">
    <property type="component" value="Chromosome I"/>
</dbReference>